<sequence>MMKPSLKHKPNNYAIQDLRVKFADGIPLSCDQLNFLAWHEKALSGQHLDPVITYYLKHYRHPHHSFLMPGEKLEKADLARLKRRLDILLAGTSDHLELQMSPSDFLSFRAMTTDELILYHGNQLLTGAPFFPGGVPQLIYFQWGNLFGVAKYVVIAEEKALKSNVLIYFEDRHERLLQDCVYQYNQKLQHESHHQQRLAPFMHPRHDAPELSSRQISSCFKIPTLTLSRSKQTPEEQQ</sequence>
<dbReference type="KEGG" id="asip:AQUSIP_25900"/>
<proteinExistence type="predicted"/>
<gene>
    <name evidence="1" type="ORF">AQUSIP_25900</name>
</gene>
<accession>A0A5E4PLT6</accession>
<evidence type="ECO:0000313" key="2">
    <source>
        <dbReference type="Proteomes" id="UP000324194"/>
    </source>
</evidence>
<dbReference type="RefSeq" id="WP_148340695.1">
    <property type="nucleotide sequence ID" value="NZ_LR699120.1"/>
</dbReference>
<reference evidence="1 2" key="1">
    <citation type="submission" date="2019-08" db="EMBL/GenBank/DDBJ databases">
        <authorList>
            <person name="Guy L."/>
        </authorList>
    </citation>
    <scope>NUCLEOTIDE SEQUENCE [LARGE SCALE GENOMIC DNA]</scope>
    <source>
        <strain evidence="1 2">SGT-108</strain>
    </source>
</reference>
<dbReference type="Proteomes" id="UP000324194">
    <property type="component" value="Chromosome 2"/>
</dbReference>
<protein>
    <submittedName>
        <fullName evidence="1">Uncharacterized protein</fullName>
    </submittedName>
</protein>
<evidence type="ECO:0000313" key="1">
    <source>
        <dbReference type="EMBL" id="VVC77263.1"/>
    </source>
</evidence>
<dbReference type="EMBL" id="LR699120">
    <property type="protein sequence ID" value="VVC77263.1"/>
    <property type="molecule type" value="Genomic_DNA"/>
</dbReference>
<organism evidence="1 2">
    <name type="scientific">Aquicella siphonis</name>
    <dbReference type="NCBI Taxonomy" id="254247"/>
    <lineage>
        <taxon>Bacteria</taxon>
        <taxon>Pseudomonadati</taxon>
        <taxon>Pseudomonadota</taxon>
        <taxon>Gammaproteobacteria</taxon>
        <taxon>Legionellales</taxon>
        <taxon>Coxiellaceae</taxon>
        <taxon>Aquicella</taxon>
    </lineage>
</organism>
<dbReference type="AlphaFoldDB" id="A0A5E4PLT6"/>
<keyword evidence="2" id="KW-1185">Reference proteome</keyword>
<name>A0A5E4PLT6_9COXI</name>